<evidence type="ECO:0000256" key="5">
    <source>
        <dbReference type="ARBA" id="ARBA00023163"/>
    </source>
</evidence>
<dbReference type="GO" id="GO:0006351">
    <property type="term" value="P:DNA-templated transcription"/>
    <property type="evidence" value="ECO:0007669"/>
    <property type="project" value="InterPro"/>
</dbReference>
<keyword evidence="10" id="KW-1185">Reference proteome</keyword>
<feature type="compositionally biased region" description="Polar residues" evidence="7">
    <location>
        <begin position="1057"/>
        <end position="1069"/>
    </location>
</feature>
<feature type="region of interest" description="Disordered" evidence="7">
    <location>
        <begin position="1025"/>
        <end position="1070"/>
    </location>
</feature>
<evidence type="ECO:0000259" key="8">
    <source>
        <dbReference type="PROSITE" id="PS50086"/>
    </source>
</evidence>
<keyword evidence="2" id="KW-0479">Metal-binding</keyword>
<dbReference type="CDD" id="cd12148">
    <property type="entry name" value="fungal_TF_MHR"/>
    <property type="match status" value="1"/>
</dbReference>
<dbReference type="InterPro" id="IPR035969">
    <property type="entry name" value="Rab-GAP_TBC_sf"/>
</dbReference>
<keyword evidence="5" id="KW-0804">Transcription</keyword>
<dbReference type="GeneID" id="59349485"/>
<evidence type="ECO:0000256" key="2">
    <source>
        <dbReference type="ARBA" id="ARBA00022723"/>
    </source>
</evidence>
<dbReference type="Gene3D" id="1.10.472.80">
    <property type="entry name" value="Ypt/Rab-GAP domain of gyp1p, domain 3"/>
    <property type="match status" value="1"/>
</dbReference>
<feature type="domain" description="Rab-GAP TBC" evidence="8">
    <location>
        <begin position="711"/>
        <end position="945"/>
    </location>
</feature>
<keyword evidence="6" id="KW-0539">Nucleus</keyword>
<dbReference type="Proteomes" id="UP000636479">
    <property type="component" value="Unassembled WGS sequence"/>
</dbReference>
<sequence length="1291" mass="144948">MQASSDSSTNAPIRKPSGACVHCKSLKVRCQFLPNQTICKRCHDGNHACVPRMRKKRKPAPTHEDLEEETLRQDHEIAALLAQWDQAMTLSRISRILPDRQAAIAPSAITQSAEAATASYFSRGQDRFIIPLYLCYFQSIHPYFSILDPVLHSDPADVIWSCPFLFTVICSTAARFYASRPDLDSQAYAFARNAAATALIEGAISVDVCQAYTIMAAYPTPEKKLADDRSWLYLGMAIRIGIQLKLDQPAQSEQDERARQNRIRTWLYCCCGDGFYAVKLGKMPMQGLDDYIARTSRAWYQASAPDSSGPFDVYLHACVQLLRKAIAWRGTTRDLAAFCISTQEELAQELEFWSSVFDRNGGTNGLLRLSLIGSSVNDHSADPYHVYRVTNVQLICSYLRLAILARAFQEASTSSLSPVAEILLLSIDAAQQVVHIALRQTHSGPHFRSIMQTHLVYIAFAAAFLINLLRPQFIYLIHPDTQQAIVELVERLVDAWGAEPAALNARHSPTNYSRFISSLLAKHNVRGTGQELFAAPDTSLCWPEMSVALPEIDPDIDWLFSHADFSLMHFLNSVHGAELEPPLDPSNMCHDDRQAYTKLFGPGTTLSRVRDAALGDRLFASTALEVPGRSLAWKLFLLPDEPLQQVAVDAQPTPPLRSLQSSRKQYVKLMKEHLRAPDGSFEEGVVIPGSSTSVERQASSSNDLETNNPLSLHSENPWKEWFNAVETRKTILQDVERTFPEIAFFRDPEVQLQLTHILFIYSTVINPVVGYRQGWNHHWLLVWGILNFPLVTGMHELLAPLYYAVDHDSVEESTEPPLQELCARTWVAADAFALFCAVMKGASRWYEWQETPPSSRPTPGSPFAHHVHIPVGPVEVKPYVTPVVQDCNRVQHQLLRTTDPLLWKHMQATGIEPQIYGIRWLRLIYTREFPLPVAMKLWDGLFACDPSLQLAHWVCVAMLIRIRNELIPGDYSVALTTLLRYPSQTSDEWSHHTSILLKQALELQMSPIAATGNLLVLENRNLLNIPSEVPAPPPPPQRRGARHKEKTPPAPKTPTESRPTATAQTQPQASLEGFARGLLERGESFGINRTLMNAVPEFRRNLSELAASFVRSPTNTSFPLVEEERPDEERPPWEAKSRRWYDSHIEELEASMTKSKTTQQRLAEGLSRAVDILLQDESEVKDLEQLKRSRREALEAISYVRDMLASNIPSDIDEERLFGEEGLQRRKLAAEEKSKASVMQIPQPAIPSPLAVVDSRPSVPPPIIPPTQQAVITPSKSTFFTYGSAMEIYSI</sequence>
<dbReference type="SMART" id="SM00906">
    <property type="entry name" value="Fungal_trans"/>
    <property type="match status" value="1"/>
</dbReference>
<evidence type="ECO:0000256" key="3">
    <source>
        <dbReference type="ARBA" id="ARBA00023015"/>
    </source>
</evidence>
<evidence type="ECO:0000256" key="7">
    <source>
        <dbReference type="SAM" id="MobiDB-lite"/>
    </source>
</evidence>
<dbReference type="Pfam" id="PF04082">
    <property type="entry name" value="Fungal_trans"/>
    <property type="match status" value="1"/>
</dbReference>
<evidence type="ECO:0000313" key="10">
    <source>
        <dbReference type="Proteomes" id="UP000636479"/>
    </source>
</evidence>
<dbReference type="InterPro" id="IPR051089">
    <property type="entry name" value="prtT"/>
</dbReference>
<organism evidence="9 10">
    <name type="scientific">Mycena indigotica</name>
    <dbReference type="NCBI Taxonomy" id="2126181"/>
    <lineage>
        <taxon>Eukaryota</taxon>
        <taxon>Fungi</taxon>
        <taxon>Dikarya</taxon>
        <taxon>Basidiomycota</taxon>
        <taxon>Agaricomycotina</taxon>
        <taxon>Agaricomycetes</taxon>
        <taxon>Agaricomycetidae</taxon>
        <taxon>Agaricales</taxon>
        <taxon>Marasmiineae</taxon>
        <taxon>Mycenaceae</taxon>
        <taxon>Mycena</taxon>
    </lineage>
</organism>
<dbReference type="SUPFAM" id="SSF47923">
    <property type="entry name" value="Ypt/Rab-GAP domain of gyp1p"/>
    <property type="match status" value="2"/>
</dbReference>
<dbReference type="InterPro" id="IPR001138">
    <property type="entry name" value="Zn2Cys6_DnaBD"/>
</dbReference>
<dbReference type="GO" id="GO:0005634">
    <property type="term" value="C:nucleus"/>
    <property type="evidence" value="ECO:0007669"/>
    <property type="project" value="UniProtKB-SubCell"/>
</dbReference>
<dbReference type="SMART" id="SM00164">
    <property type="entry name" value="TBC"/>
    <property type="match status" value="1"/>
</dbReference>
<dbReference type="GO" id="GO:0008270">
    <property type="term" value="F:zinc ion binding"/>
    <property type="evidence" value="ECO:0007669"/>
    <property type="project" value="InterPro"/>
</dbReference>
<dbReference type="PROSITE" id="PS50086">
    <property type="entry name" value="TBC_RABGAP"/>
    <property type="match status" value="1"/>
</dbReference>
<dbReference type="Pfam" id="PF00566">
    <property type="entry name" value="RabGAP-TBC"/>
    <property type="match status" value="2"/>
</dbReference>
<dbReference type="GO" id="GO:0000981">
    <property type="term" value="F:DNA-binding transcription factor activity, RNA polymerase II-specific"/>
    <property type="evidence" value="ECO:0007669"/>
    <property type="project" value="InterPro"/>
</dbReference>
<dbReference type="RefSeq" id="XP_037216363.1">
    <property type="nucleotide sequence ID" value="XM_037366969.1"/>
</dbReference>
<evidence type="ECO:0000256" key="4">
    <source>
        <dbReference type="ARBA" id="ARBA00023125"/>
    </source>
</evidence>
<dbReference type="PROSITE" id="PS00463">
    <property type="entry name" value="ZN2_CY6_FUNGAL_1"/>
    <property type="match status" value="1"/>
</dbReference>
<dbReference type="EMBL" id="JACAZF010000009">
    <property type="protein sequence ID" value="KAF7295000.1"/>
    <property type="molecule type" value="Genomic_DNA"/>
</dbReference>
<dbReference type="Gene3D" id="1.10.8.270">
    <property type="entry name" value="putative rabgap domain of human tbc1 domain family member 14 like domains"/>
    <property type="match status" value="1"/>
</dbReference>
<protein>
    <submittedName>
        <fullName evidence="9">Rab-GAP TBC domain-containing protein</fullName>
    </submittedName>
</protein>
<dbReference type="OrthoDB" id="27140at2759"/>
<accession>A0A8H6SBW1</accession>
<gene>
    <name evidence="9" type="ORF">MIND_01038100</name>
</gene>
<evidence type="ECO:0000256" key="1">
    <source>
        <dbReference type="ARBA" id="ARBA00004123"/>
    </source>
</evidence>
<reference evidence="9" key="1">
    <citation type="submission" date="2020-05" db="EMBL/GenBank/DDBJ databases">
        <title>Mycena genomes resolve the evolution of fungal bioluminescence.</title>
        <authorList>
            <person name="Tsai I.J."/>
        </authorList>
    </citation>
    <scope>NUCLEOTIDE SEQUENCE</scope>
    <source>
        <strain evidence="9">171206Taipei</strain>
    </source>
</reference>
<dbReference type="GO" id="GO:0000976">
    <property type="term" value="F:transcription cis-regulatory region binding"/>
    <property type="evidence" value="ECO:0007669"/>
    <property type="project" value="TreeGrafter"/>
</dbReference>
<dbReference type="PANTHER" id="PTHR31845:SF19">
    <property type="entry name" value="TRANSCRIPTION FACTOR DOMAIN-CONTAINING PROTEIN"/>
    <property type="match status" value="1"/>
</dbReference>
<comment type="subcellular location">
    <subcellularLocation>
        <location evidence="1">Nucleus</location>
    </subcellularLocation>
</comment>
<dbReference type="InterPro" id="IPR000195">
    <property type="entry name" value="Rab-GAP-TBC_dom"/>
</dbReference>
<keyword evidence="3" id="KW-0805">Transcription regulation</keyword>
<dbReference type="InterPro" id="IPR007219">
    <property type="entry name" value="XnlR_reg_dom"/>
</dbReference>
<dbReference type="PANTHER" id="PTHR31845">
    <property type="entry name" value="FINGER DOMAIN PROTEIN, PUTATIVE-RELATED"/>
    <property type="match status" value="1"/>
</dbReference>
<name>A0A8H6SBW1_9AGAR</name>
<proteinExistence type="predicted"/>
<evidence type="ECO:0000256" key="6">
    <source>
        <dbReference type="ARBA" id="ARBA00023242"/>
    </source>
</evidence>
<evidence type="ECO:0000313" key="9">
    <source>
        <dbReference type="EMBL" id="KAF7295000.1"/>
    </source>
</evidence>
<dbReference type="CDD" id="cd00067">
    <property type="entry name" value="GAL4"/>
    <property type="match status" value="1"/>
</dbReference>
<comment type="caution">
    <text evidence="9">The sequence shown here is derived from an EMBL/GenBank/DDBJ whole genome shotgun (WGS) entry which is preliminary data.</text>
</comment>
<dbReference type="SUPFAM" id="SSF57701">
    <property type="entry name" value="Zn2/Cys6 DNA-binding domain"/>
    <property type="match status" value="1"/>
</dbReference>
<dbReference type="Gene3D" id="4.10.240.10">
    <property type="entry name" value="Zn(2)-C6 fungal-type DNA-binding domain"/>
    <property type="match status" value="1"/>
</dbReference>
<dbReference type="FunFam" id="1.10.472.80:FF:000038">
    <property type="entry name" value="TBC1 domain family member 5"/>
    <property type="match status" value="1"/>
</dbReference>
<dbReference type="InterPro" id="IPR036864">
    <property type="entry name" value="Zn2-C6_fun-type_DNA-bd_sf"/>
</dbReference>
<keyword evidence="4" id="KW-0238">DNA-binding</keyword>